<evidence type="ECO:0000256" key="1">
    <source>
        <dbReference type="SAM" id="MobiDB-lite"/>
    </source>
</evidence>
<dbReference type="AlphaFoldDB" id="A0A9P7MPP8"/>
<organism evidence="2 3">
    <name type="scientific">Claviceps arundinis</name>
    <dbReference type="NCBI Taxonomy" id="1623583"/>
    <lineage>
        <taxon>Eukaryota</taxon>
        <taxon>Fungi</taxon>
        <taxon>Dikarya</taxon>
        <taxon>Ascomycota</taxon>
        <taxon>Pezizomycotina</taxon>
        <taxon>Sordariomycetes</taxon>
        <taxon>Hypocreomycetidae</taxon>
        <taxon>Hypocreales</taxon>
        <taxon>Clavicipitaceae</taxon>
        <taxon>Claviceps</taxon>
    </lineage>
</organism>
<gene>
    <name evidence="2" type="ORF">E4U56_003730</name>
</gene>
<dbReference type="EMBL" id="SRPS01000241">
    <property type="protein sequence ID" value="KAG5961796.1"/>
    <property type="molecule type" value="Genomic_DNA"/>
</dbReference>
<evidence type="ECO:0000313" key="3">
    <source>
        <dbReference type="Proteomes" id="UP000784919"/>
    </source>
</evidence>
<feature type="compositionally biased region" description="Polar residues" evidence="1">
    <location>
        <begin position="72"/>
        <end position="87"/>
    </location>
</feature>
<dbReference type="Proteomes" id="UP000784919">
    <property type="component" value="Unassembled WGS sequence"/>
</dbReference>
<feature type="compositionally biased region" description="Polar residues" evidence="1">
    <location>
        <begin position="119"/>
        <end position="135"/>
    </location>
</feature>
<name>A0A9P7MPP8_9HYPO</name>
<reference evidence="2" key="1">
    <citation type="journal article" date="2020" name="bioRxiv">
        <title>Whole genome comparisons of ergot fungi reveals the divergence and evolution of species within the genus Claviceps are the result of varying mechanisms driving genome evolution and host range expansion.</title>
        <authorList>
            <person name="Wyka S.A."/>
            <person name="Mondo S.J."/>
            <person name="Liu M."/>
            <person name="Dettman J."/>
            <person name="Nalam V."/>
            <person name="Broders K.D."/>
        </authorList>
    </citation>
    <scope>NUCLEOTIDE SEQUENCE</scope>
    <source>
        <strain evidence="2">CCC 1102</strain>
    </source>
</reference>
<accession>A0A9P7MPP8</accession>
<evidence type="ECO:0000313" key="2">
    <source>
        <dbReference type="EMBL" id="KAG5961796.1"/>
    </source>
</evidence>
<proteinExistence type="predicted"/>
<feature type="region of interest" description="Disordered" evidence="1">
    <location>
        <begin position="72"/>
        <end position="162"/>
    </location>
</feature>
<comment type="caution">
    <text evidence="2">The sequence shown here is derived from an EMBL/GenBank/DDBJ whole genome shotgun (WGS) entry which is preliminary data.</text>
</comment>
<sequence length="183" mass="19713">MSGFLGHGRSEMETREFFYPGMGSQKVDQSCRRRPNLLVKLDLYEHVVQSGQLSFPDAVAESVVSGSILTPRSCSTGDGMQVSTSTDAGGEEKDLPSFVDAPDPGSIFDEAMSKAEENTALSIPSTAGDDSTQQEALDKHRQAQPPFSPQSPCSGPDPAPSEQLATITMMTNRMSCELHRPED</sequence>
<protein>
    <submittedName>
        <fullName evidence="2">Uncharacterized protein</fullName>
    </submittedName>
</protein>